<dbReference type="InterPro" id="IPR036691">
    <property type="entry name" value="Endo/exonu/phosph_ase_sf"/>
</dbReference>
<feature type="domain" description="Endonuclease/exonuclease/phosphatase" evidence="1">
    <location>
        <begin position="39"/>
        <end position="236"/>
    </location>
</feature>
<dbReference type="EMBL" id="CAKLPZ010000006">
    <property type="protein sequence ID" value="CAH1002600.1"/>
    <property type="molecule type" value="Genomic_DNA"/>
</dbReference>
<dbReference type="Pfam" id="PF03372">
    <property type="entry name" value="Exo_endo_phos"/>
    <property type="match status" value="1"/>
</dbReference>
<dbReference type="RefSeq" id="WP_238752427.1">
    <property type="nucleotide sequence ID" value="NZ_CAKLPZ010000006.1"/>
</dbReference>
<comment type="caution">
    <text evidence="2">The sequence shown here is derived from an EMBL/GenBank/DDBJ whole genome shotgun (WGS) entry which is preliminary data.</text>
</comment>
<dbReference type="GO" id="GO:0016787">
    <property type="term" value="F:hydrolase activity"/>
    <property type="evidence" value="ECO:0007669"/>
    <property type="project" value="UniProtKB-KW"/>
</dbReference>
<keyword evidence="2" id="KW-0378">Hydrolase</keyword>
<dbReference type="EC" id="3.1.-.-" evidence="2"/>
<keyword evidence="3" id="KW-1185">Reference proteome</keyword>
<name>A0ABN8F6P4_9BACT</name>
<dbReference type="InterPro" id="IPR005135">
    <property type="entry name" value="Endo/exonuclease/phosphatase"/>
</dbReference>
<reference evidence="2" key="1">
    <citation type="submission" date="2021-12" db="EMBL/GenBank/DDBJ databases">
        <authorList>
            <person name="Rodrigo-Torres L."/>
            <person name="Arahal R. D."/>
            <person name="Lucena T."/>
        </authorList>
    </citation>
    <scope>NUCLEOTIDE SEQUENCE</scope>
    <source>
        <strain evidence="2">CECT 8419</strain>
    </source>
</reference>
<dbReference type="Proteomes" id="UP000837803">
    <property type="component" value="Unassembled WGS sequence"/>
</dbReference>
<evidence type="ECO:0000313" key="2">
    <source>
        <dbReference type="EMBL" id="CAH1002600.1"/>
    </source>
</evidence>
<dbReference type="SUPFAM" id="SSF56219">
    <property type="entry name" value="DNase I-like"/>
    <property type="match status" value="1"/>
</dbReference>
<evidence type="ECO:0000259" key="1">
    <source>
        <dbReference type="Pfam" id="PF03372"/>
    </source>
</evidence>
<accession>A0ABN8F6P4</accession>
<evidence type="ECO:0000313" key="3">
    <source>
        <dbReference type="Proteomes" id="UP000837803"/>
    </source>
</evidence>
<dbReference type="PANTHER" id="PTHR11371:SF31">
    <property type="entry name" value="EXTRACELLULAR NUCLEASE"/>
    <property type="match status" value="1"/>
</dbReference>
<gene>
    <name evidence="2" type="ORF">LEM8419_03472</name>
</gene>
<dbReference type="Gene3D" id="3.60.10.10">
    <property type="entry name" value="Endonuclease/exonuclease/phosphatase"/>
    <property type="match status" value="1"/>
</dbReference>
<organism evidence="2 3">
    <name type="scientific">Neolewinella maritima</name>
    <dbReference type="NCBI Taxonomy" id="1383882"/>
    <lineage>
        <taxon>Bacteria</taxon>
        <taxon>Pseudomonadati</taxon>
        <taxon>Bacteroidota</taxon>
        <taxon>Saprospiria</taxon>
        <taxon>Saprospirales</taxon>
        <taxon>Lewinellaceae</taxon>
        <taxon>Neolewinella</taxon>
    </lineage>
</organism>
<dbReference type="PANTHER" id="PTHR11371">
    <property type="entry name" value="DEOXYRIBONUCLEASE"/>
    <property type="match status" value="1"/>
</dbReference>
<protein>
    <submittedName>
        <fullName evidence="2">Deoxyribonuclease</fullName>
        <ecNumber evidence="2">3.1.-.-</ecNumber>
    </submittedName>
</protein>
<proteinExistence type="predicted"/>
<sequence>MPTIATAIPLTVTSRLGKLRQDLDARIPTKQLERNLLIATWNLRSFGNLTRLWESTPEDSPRRDLASIHYITEIIRRFDVVALQEVKGNLRALRDTMKLLGPNWSFILTDVNRGDAGNGERMAYLFDTRRVSLSGLASELVVPKEWLQATGGQEVLTEQFVRSPYAVSFRSEGKTFILITLHIKYGKTSKDRAAELAGIARWIQDWATNINVYDQNLIALGDFNIDARGDLLDQTFLKNGLYVPPALQDASVTRSIFNEQKYYDQIAWFRGDRGRTELSMKFLNGGNYDFVPVLWDQDRVTKQQFSFMLSDHYPLWAEFGVR</sequence>
<dbReference type="CDD" id="cd10283">
    <property type="entry name" value="MnuA_DNase1-like"/>
    <property type="match status" value="1"/>
</dbReference>